<dbReference type="InterPro" id="IPR050250">
    <property type="entry name" value="Macrolide_Exporter_MacB"/>
</dbReference>
<evidence type="ECO:0000313" key="9">
    <source>
        <dbReference type="EMBL" id="PHN05259.1"/>
    </source>
</evidence>
<feature type="transmembrane region" description="Helical" evidence="6">
    <location>
        <begin position="347"/>
        <end position="377"/>
    </location>
</feature>
<evidence type="ECO:0000313" key="10">
    <source>
        <dbReference type="Proteomes" id="UP000223913"/>
    </source>
</evidence>
<feature type="transmembrane region" description="Helical" evidence="6">
    <location>
        <begin position="733"/>
        <end position="752"/>
    </location>
</feature>
<dbReference type="InterPro" id="IPR025857">
    <property type="entry name" value="MacB_PCD"/>
</dbReference>
<evidence type="ECO:0000256" key="2">
    <source>
        <dbReference type="ARBA" id="ARBA00022475"/>
    </source>
</evidence>
<evidence type="ECO:0000256" key="4">
    <source>
        <dbReference type="ARBA" id="ARBA00022989"/>
    </source>
</evidence>
<feature type="transmembrane region" description="Helical" evidence="6">
    <location>
        <begin position="21"/>
        <end position="42"/>
    </location>
</feature>
<evidence type="ECO:0000256" key="5">
    <source>
        <dbReference type="ARBA" id="ARBA00023136"/>
    </source>
</evidence>
<evidence type="ECO:0000259" key="8">
    <source>
        <dbReference type="Pfam" id="PF12704"/>
    </source>
</evidence>
<dbReference type="Proteomes" id="UP000223913">
    <property type="component" value="Unassembled WGS sequence"/>
</dbReference>
<reference evidence="9 10" key="1">
    <citation type="submission" date="2017-10" db="EMBL/GenBank/DDBJ databases">
        <title>The draft genome sequence of Lewinella nigricans NBRC 102662.</title>
        <authorList>
            <person name="Wang K."/>
        </authorList>
    </citation>
    <scope>NUCLEOTIDE SEQUENCE [LARGE SCALE GENOMIC DNA]</scope>
    <source>
        <strain evidence="9 10">NBRC 102662</strain>
    </source>
</reference>
<keyword evidence="4 6" id="KW-1133">Transmembrane helix</keyword>
<dbReference type="PROSITE" id="PS51257">
    <property type="entry name" value="PROKAR_LIPOPROTEIN"/>
    <property type="match status" value="1"/>
</dbReference>
<evidence type="ECO:0000256" key="6">
    <source>
        <dbReference type="SAM" id="Phobius"/>
    </source>
</evidence>
<organism evidence="9 10">
    <name type="scientific">Flavilitoribacter nigricans (strain ATCC 23147 / DSM 23189 / NBRC 102662 / NCIMB 1420 / SS-2)</name>
    <name type="common">Lewinella nigricans</name>
    <dbReference type="NCBI Taxonomy" id="1122177"/>
    <lineage>
        <taxon>Bacteria</taxon>
        <taxon>Pseudomonadati</taxon>
        <taxon>Bacteroidota</taxon>
        <taxon>Saprospiria</taxon>
        <taxon>Saprospirales</taxon>
        <taxon>Lewinellaceae</taxon>
        <taxon>Flavilitoribacter</taxon>
    </lineage>
</organism>
<dbReference type="RefSeq" id="WP_099151311.1">
    <property type="nucleotide sequence ID" value="NZ_PDUD01000022.1"/>
</dbReference>
<feature type="transmembrane region" description="Helical" evidence="6">
    <location>
        <begin position="397"/>
        <end position="421"/>
    </location>
</feature>
<dbReference type="GO" id="GO:0005886">
    <property type="term" value="C:plasma membrane"/>
    <property type="evidence" value="ECO:0007669"/>
    <property type="project" value="UniProtKB-SubCell"/>
</dbReference>
<feature type="domain" description="ABC3 transporter permease C-terminal" evidence="7">
    <location>
        <begin position="684"/>
        <end position="797"/>
    </location>
</feature>
<dbReference type="Pfam" id="PF12704">
    <property type="entry name" value="MacB_PCD"/>
    <property type="match status" value="1"/>
</dbReference>
<comment type="caution">
    <text evidence="9">The sequence shown here is derived from an EMBL/GenBank/DDBJ whole genome shotgun (WGS) entry which is preliminary data.</text>
</comment>
<evidence type="ECO:0000256" key="1">
    <source>
        <dbReference type="ARBA" id="ARBA00004651"/>
    </source>
</evidence>
<dbReference type="PANTHER" id="PTHR30572:SF18">
    <property type="entry name" value="ABC-TYPE MACROLIDE FAMILY EXPORT SYSTEM PERMEASE COMPONENT 2"/>
    <property type="match status" value="1"/>
</dbReference>
<sequence length="804" mass="89707">MFTNYLKTALRHLAHHKLNTFINISGLAMGVACLLLAVTYWLDERSFDNFHENTDQLYRITTKLVDREGSDPKMTGGSGQVQGPAFREAVPEVQDYVRVLGGDIYGDVRHEREVLNLQMLFVDDNFLEMFTFPALQGNPATALDELNSIVLSESTAMRFFNTTDAVGKLLHLDADPSARRLGHKPMLVTAVVDDPPANSSIQFDVLLPFRFLQLSFDDKNWLNAYLGTFLLLDERADRAATVEKFNRIYAQQAAGQLEEASFDPDISYGLQPITDMHLNMLLGGSGWHEGGTVGESRPVYSNLFLGIAFFIFLLAGINFVNINIAGSLRRAREVSIRKITGSSRRGLVIQFLGEAALLCGISLILALILAIIALPAFNTLADKQVALADLINWKFGLGLALIFLTATLLSGLYPAIVLSGFQPGDVLYNRSVSPGRSRLGRALVVLQFSLAFILAVGTLVFRGQMEFIHQKDLGYEPAYVIRTHIGGNREYAPIQQLLQNEVARNDNFEAISFGGDFGYESAETTVGDQKVRAVHKSADRHFLPVMGIDLRLGQNFTAENQREVIVNEAFVRAAGLEEPIGASVRLHPDFTDWEEPMQIVGVVADYHYESLHKPVQPLAIYQLPRNRGGIWLKIKKENTQAALQDFEALYQKVIPDASYEYQFLTDLNAREYDREQRWQRIISIAAVLALLICCLGLFGISHLHTVRRTREIGIRKVLGATTAGLVRLLSRDFLVLVVIALVLASPVAYYLVRNWLQEYAYRIDIRWWIFVLAGLASIAVAFLTVSIHCLRAARANPVESLSND</sequence>
<dbReference type="InterPro" id="IPR003838">
    <property type="entry name" value="ABC3_permease_C"/>
</dbReference>
<gene>
    <name evidence="9" type="ORF">CRP01_17225</name>
</gene>
<evidence type="ECO:0000256" key="3">
    <source>
        <dbReference type="ARBA" id="ARBA00022692"/>
    </source>
</evidence>
<feature type="transmembrane region" description="Helical" evidence="6">
    <location>
        <begin position="442"/>
        <end position="461"/>
    </location>
</feature>
<feature type="transmembrane region" description="Helical" evidence="6">
    <location>
        <begin position="303"/>
        <end position="326"/>
    </location>
</feature>
<dbReference type="AlphaFoldDB" id="A0A2D0NAR4"/>
<dbReference type="GO" id="GO:0022857">
    <property type="term" value="F:transmembrane transporter activity"/>
    <property type="evidence" value="ECO:0007669"/>
    <property type="project" value="TreeGrafter"/>
</dbReference>
<dbReference type="EMBL" id="PDUD01000022">
    <property type="protein sequence ID" value="PHN05259.1"/>
    <property type="molecule type" value="Genomic_DNA"/>
</dbReference>
<keyword evidence="3 6" id="KW-0812">Transmembrane</keyword>
<proteinExistence type="predicted"/>
<dbReference type="PANTHER" id="PTHR30572">
    <property type="entry name" value="MEMBRANE COMPONENT OF TRANSPORTER-RELATED"/>
    <property type="match status" value="1"/>
</dbReference>
<feature type="domain" description="ABC3 transporter permease C-terminal" evidence="7">
    <location>
        <begin position="307"/>
        <end position="422"/>
    </location>
</feature>
<name>A0A2D0NAR4_FLAN2</name>
<keyword evidence="5 6" id="KW-0472">Membrane</keyword>
<protein>
    <submittedName>
        <fullName evidence="9">Antibiotic ABC transporter permease</fullName>
    </submittedName>
</protein>
<keyword evidence="2" id="KW-1003">Cell membrane</keyword>
<dbReference type="Pfam" id="PF02687">
    <property type="entry name" value="FtsX"/>
    <property type="match status" value="2"/>
</dbReference>
<feature type="transmembrane region" description="Helical" evidence="6">
    <location>
        <begin position="681"/>
        <end position="700"/>
    </location>
</feature>
<feature type="domain" description="MacB-like periplasmic core" evidence="8">
    <location>
        <begin position="20"/>
        <end position="246"/>
    </location>
</feature>
<dbReference type="OrthoDB" id="5933722at2"/>
<evidence type="ECO:0000259" key="7">
    <source>
        <dbReference type="Pfam" id="PF02687"/>
    </source>
</evidence>
<feature type="transmembrane region" description="Helical" evidence="6">
    <location>
        <begin position="767"/>
        <end position="790"/>
    </location>
</feature>
<accession>A0A2D0NAR4</accession>
<keyword evidence="10" id="KW-1185">Reference proteome</keyword>
<comment type="subcellular location">
    <subcellularLocation>
        <location evidence="1">Cell membrane</location>
        <topology evidence="1">Multi-pass membrane protein</topology>
    </subcellularLocation>
</comment>